<organism evidence="2 3">
    <name type="scientific">Arthrobotrys musiformis</name>
    <dbReference type="NCBI Taxonomy" id="47236"/>
    <lineage>
        <taxon>Eukaryota</taxon>
        <taxon>Fungi</taxon>
        <taxon>Dikarya</taxon>
        <taxon>Ascomycota</taxon>
        <taxon>Pezizomycotina</taxon>
        <taxon>Orbiliomycetes</taxon>
        <taxon>Orbiliales</taxon>
        <taxon>Orbiliaceae</taxon>
        <taxon>Arthrobotrys</taxon>
    </lineage>
</organism>
<keyword evidence="1" id="KW-0812">Transmembrane</keyword>
<keyword evidence="1" id="KW-1133">Transmembrane helix</keyword>
<sequence>MLPTSRPFLRLKPRLSNIFLKPGFRRHLTTPPPPQSSQQSRADRILSKLPKSLHPYAKPYLTSPPTTITSFLILHELTAVIPLFAFFAVFQLTSWNPADLLPSEWVDSGYRKFKGYVEKKGWEWIDARMVMDLGIAWAVVKALLPVRVLGSLWIAPWFAGRVLRPVLGFFRR</sequence>
<name>A0AAV9VZT6_9PEZI</name>
<keyword evidence="1" id="KW-0472">Membrane</keyword>
<evidence type="ECO:0000313" key="3">
    <source>
        <dbReference type="Proteomes" id="UP001370758"/>
    </source>
</evidence>
<keyword evidence="3" id="KW-1185">Reference proteome</keyword>
<evidence type="ECO:0000256" key="1">
    <source>
        <dbReference type="SAM" id="Phobius"/>
    </source>
</evidence>
<feature type="transmembrane region" description="Helical" evidence="1">
    <location>
        <begin position="134"/>
        <end position="155"/>
    </location>
</feature>
<dbReference type="Proteomes" id="UP001370758">
    <property type="component" value="Unassembled WGS sequence"/>
</dbReference>
<dbReference type="PANTHER" id="PTHR28002:SF1">
    <property type="entry name" value="MIOREX COMPLEX COMPONENT 11"/>
    <property type="match status" value="1"/>
</dbReference>
<evidence type="ECO:0000313" key="2">
    <source>
        <dbReference type="EMBL" id="KAK6498718.1"/>
    </source>
</evidence>
<feature type="transmembrane region" description="Helical" evidence="1">
    <location>
        <begin position="71"/>
        <end position="92"/>
    </location>
</feature>
<protein>
    <submittedName>
        <fullName evidence="2">Uncharacterized protein</fullName>
    </submittedName>
</protein>
<accession>A0AAV9VZT6</accession>
<reference evidence="2 3" key="1">
    <citation type="submission" date="2023-08" db="EMBL/GenBank/DDBJ databases">
        <authorList>
            <person name="Palmer J.M."/>
        </authorList>
    </citation>
    <scope>NUCLEOTIDE SEQUENCE [LARGE SCALE GENOMIC DNA]</scope>
    <source>
        <strain evidence="2 3">TWF481</strain>
    </source>
</reference>
<dbReference type="Pfam" id="PF10306">
    <property type="entry name" value="FLILHELTA"/>
    <property type="match status" value="1"/>
</dbReference>
<gene>
    <name evidence="2" type="ORF">TWF481_011293</name>
</gene>
<dbReference type="GO" id="GO:0005739">
    <property type="term" value="C:mitochondrion"/>
    <property type="evidence" value="ECO:0007669"/>
    <property type="project" value="TreeGrafter"/>
</dbReference>
<dbReference type="InterPro" id="IPR018811">
    <property type="entry name" value="MRX11"/>
</dbReference>
<proteinExistence type="predicted"/>
<comment type="caution">
    <text evidence="2">The sequence shown here is derived from an EMBL/GenBank/DDBJ whole genome shotgun (WGS) entry which is preliminary data.</text>
</comment>
<dbReference type="EMBL" id="JAVHJL010000008">
    <property type="protein sequence ID" value="KAK6498718.1"/>
    <property type="molecule type" value="Genomic_DNA"/>
</dbReference>
<dbReference type="PANTHER" id="PTHR28002">
    <property type="entry name" value="MIOREX COMPLEX COMPONENT 11"/>
    <property type="match status" value="1"/>
</dbReference>
<dbReference type="AlphaFoldDB" id="A0AAV9VZT6"/>